<dbReference type="Proteomes" id="UP000738126">
    <property type="component" value="Unassembled WGS sequence"/>
</dbReference>
<dbReference type="EMBL" id="NRSH01000059">
    <property type="protein sequence ID" value="MBK1726687.1"/>
    <property type="molecule type" value="Genomic_DNA"/>
</dbReference>
<dbReference type="Gene3D" id="1.10.3210.10">
    <property type="entry name" value="Hypothetical protein af1432"/>
    <property type="match status" value="1"/>
</dbReference>
<keyword evidence="2" id="KW-0418">Kinase</keyword>
<evidence type="ECO:0000313" key="2">
    <source>
        <dbReference type="EMBL" id="MBK1726687.1"/>
    </source>
</evidence>
<keyword evidence="2" id="KW-0808">Transferase</keyword>
<dbReference type="Pfam" id="PF08668">
    <property type="entry name" value="HDOD"/>
    <property type="match status" value="1"/>
</dbReference>
<gene>
    <name evidence="2" type="ORF">CKO13_06540</name>
</gene>
<organism evidence="2 3">
    <name type="scientific">Halorhodospira neutriphila</name>
    <dbReference type="NCBI Taxonomy" id="168379"/>
    <lineage>
        <taxon>Bacteria</taxon>
        <taxon>Pseudomonadati</taxon>
        <taxon>Pseudomonadota</taxon>
        <taxon>Gammaproteobacteria</taxon>
        <taxon>Chromatiales</taxon>
        <taxon>Ectothiorhodospiraceae</taxon>
        <taxon>Halorhodospira</taxon>
    </lineage>
</organism>
<comment type="caution">
    <text evidence="2">The sequence shown here is derived from an EMBL/GenBank/DDBJ whole genome shotgun (WGS) entry which is preliminary data.</text>
</comment>
<dbReference type="PANTHER" id="PTHR33525:SF3">
    <property type="entry name" value="RIBONUCLEASE Y"/>
    <property type="match status" value="1"/>
</dbReference>
<dbReference type="RefSeq" id="WP_200258227.1">
    <property type="nucleotide sequence ID" value="NZ_NRSH01000059.1"/>
</dbReference>
<dbReference type="InterPro" id="IPR052340">
    <property type="entry name" value="RNase_Y/CdgJ"/>
</dbReference>
<dbReference type="SUPFAM" id="SSF109604">
    <property type="entry name" value="HD-domain/PDEase-like"/>
    <property type="match status" value="1"/>
</dbReference>
<sequence>MTTLEQLGGRETLPALPYAAHEILVATSSEEPDISDVAATIAREPGLTARIVAIANHAFFKRQETVYGLEQAILRIGLNRVRVLATSLLLNQVFDASACPAFQLERYWHDALATGFCAARLAPHTAPGEDQEAAYLGGVLHSIGLLLLVHTFPHTMNRVLAEHEADPERSLAALSYAALGCEHGEAGELLLREWEVPEAIAVIAGHAHQPGYRGEHAALVETVRFAHEWLQQGLDPQRTEGVPDLPAPTLERIARACEAERESLAAFAQLLAEG</sequence>
<keyword evidence="3" id="KW-1185">Reference proteome</keyword>
<protein>
    <submittedName>
        <fullName evidence="2">Histidine kinase</fullName>
    </submittedName>
</protein>
<dbReference type="InterPro" id="IPR013976">
    <property type="entry name" value="HDOD"/>
</dbReference>
<proteinExistence type="predicted"/>
<dbReference type="PANTHER" id="PTHR33525">
    <property type="match status" value="1"/>
</dbReference>
<dbReference type="GO" id="GO:0016301">
    <property type="term" value="F:kinase activity"/>
    <property type="evidence" value="ECO:0007669"/>
    <property type="project" value="UniProtKB-KW"/>
</dbReference>
<reference evidence="2 3" key="1">
    <citation type="journal article" date="2020" name="Microorganisms">
        <title>Osmotic Adaptation and Compatible Solute Biosynthesis of Phototrophic Bacteria as Revealed from Genome Analyses.</title>
        <authorList>
            <person name="Imhoff J.F."/>
            <person name="Rahn T."/>
            <person name="Kunzel S."/>
            <person name="Keller A."/>
            <person name="Neulinger S.C."/>
        </authorList>
    </citation>
    <scope>NUCLEOTIDE SEQUENCE [LARGE SCALE GENOMIC DNA]</scope>
    <source>
        <strain evidence="2 3">DSM 15116</strain>
    </source>
</reference>
<feature type="domain" description="HDOD" evidence="1">
    <location>
        <begin position="13"/>
        <end position="210"/>
    </location>
</feature>
<dbReference type="PROSITE" id="PS51833">
    <property type="entry name" value="HDOD"/>
    <property type="match status" value="1"/>
</dbReference>
<evidence type="ECO:0000313" key="3">
    <source>
        <dbReference type="Proteomes" id="UP000738126"/>
    </source>
</evidence>
<accession>A0ABS1E6C1</accession>
<evidence type="ECO:0000259" key="1">
    <source>
        <dbReference type="PROSITE" id="PS51833"/>
    </source>
</evidence>
<name>A0ABS1E6C1_9GAMM</name>